<gene>
    <name evidence="1" type="ORF">PSEWESI4_01151</name>
</gene>
<evidence type="ECO:0000313" key="2">
    <source>
        <dbReference type="Proteomes" id="UP000583387"/>
    </source>
</evidence>
<keyword evidence="2" id="KW-1185">Reference proteome</keyword>
<accession>A0A7U7I834</accession>
<dbReference type="Proteomes" id="UP000583387">
    <property type="component" value="Unassembled WGS sequence"/>
</dbReference>
<proteinExistence type="predicted"/>
<reference evidence="1 2" key="1">
    <citation type="submission" date="2020-08" db="EMBL/GenBank/DDBJ databases">
        <authorList>
            <person name="Criscuolo A."/>
        </authorList>
    </citation>
    <scope>NUCLEOTIDE SEQUENCE [LARGE SCALE GENOMIC DNA]</scope>
    <source>
        <strain evidence="1">CIP111764</strain>
    </source>
</reference>
<evidence type="ECO:0000313" key="1">
    <source>
        <dbReference type="EMBL" id="CAD5106884.1"/>
    </source>
</evidence>
<dbReference type="EMBL" id="CAJFCI010000028">
    <property type="protein sequence ID" value="CAD5106884.1"/>
    <property type="molecule type" value="Genomic_DNA"/>
</dbReference>
<name>A0A7U7I834_9GAMM</name>
<organism evidence="1 2">
    <name type="scientific">Zestomonas carbonaria</name>
    <dbReference type="NCBI Taxonomy" id="2762745"/>
    <lineage>
        <taxon>Bacteria</taxon>
        <taxon>Pseudomonadati</taxon>
        <taxon>Pseudomonadota</taxon>
        <taxon>Gammaproteobacteria</taxon>
        <taxon>Pseudomonadales</taxon>
        <taxon>Pseudomonadaceae</taxon>
        <taxon>Zestomonas</taxon>
    </lineage>
</organism>
<dbReference type="AlphaFoldDB" id="A0A7U7I834"/>
<protein>
    <submittedName>
        <fullName evidence="1">Uncharacterized protein</fullName>
    </submittedName>
</protein>
<comment type="caution">
    <text evidence="1">The sequence shown here is derived from an EMBL/GenBank/DDBJ whole genome shotgun (WGS) entry which is preliminary data.</text>
</comment>
<sequence>MYAYRTYHAYARYDWRFSSRAAVHTPSTRTHR</sequence>